<keyword evidence="2" id="KW-1185">Reference proteome</keyword>
<comment type="caution">
    <text evidence="1">The sequence shown here is derived from an EMBL/GenBank/DDBJ whole genome shotgun (WGS) entry which is preliminary data.</text>
</comment>
<reference evidence="1 2" key="1">
    <citation type="submission" date="2020-08" db="EMBL/GenBank/DDBJ databases">
        <title>Sphingobacterium sp. DN04309 isolated from aquaculture water.</title>
        <authorList>
            <person name="Zhang M."/>
        </authorList>
    </citation>
    <scope>NUCLEOTIDE SEQUENCE [LARGE SCALE GENOMIC DNA]</scope>
    <source>
        <strain evidence="1 2">DN04309</strain>
    </source>
</reference>
<gene>
    <name evidence="1" type="ORF">H8B04_05590</name>
</gene>
<proteinExistence type="predicted"/>
<name>A0ABR7YCK5_9SPHI</name>
<sequence length="140" mass="15392">MRNLIIMFCIVGLQLMYCSCKKNNSSEDAVGSIVGKWKLSEVYSDPGDGSGKFTKVNGGKILEFTSEGEVSSNSSLCSMISNGLLHEESSYIISESSGNRNKLIIDKCGYELNYELKGNQLTIYYPCIEGCGERFVRVGN</sequence>
<evidence type="ECO:0000313" key="2">
    <source>
        <dbReference type="Proteomes" id="UP000651271"/>
    </source>
</evidence>
<dbReference type="Proteomes" id="UP000651271">
    <property type="component" value="Unassembled WGS sequence"/>
</dbReference>
<dbReference type="EMBL" id="JACOIJ010000007">
    <property type="protein sequence ID" value="MBD1429040.1"/>
    <property type="molecule type" value="Genomic_DNA"/>
</dbReference>
<accession>A0ABR7YCK5</accession>
<evidence type="ECO:0000313" key="1">
    <source>
        <dbReference type="EMBL" id="MBD1429040.1"/>
    </source>
</evidence>
<organism evidence="1 2">
    <name type="scientific">Sphingobacterium litopenaei</name>
    <dbReference type="NCBI Taxonomy" id="2763500"/>
    <lineage>
        <taxon>Bacteria</taxon>
        <taxon>Pseudomonadati</taxon>
        <taxon>Bacteroidota</taxon>
        <taxon>Sphingobacteriia</taxon>
        <taxon>Sphingobacteriales</taxon>
        <taxon>Sphingobacteriaceae</taxon>
        <taxon>Sphingobacterium</taxon>
    </lineage>
</organism>
<dbReference type="RefSeq" id="WP_190301715.1">
    <property type="nucleotide sequence ID" value="NZ_JACOIJ010000007.1"/>
</dbReference>
<evidence type="ECO:0008006" key="3">
    <source>
        <dbReference type="Google" id="ProtNLM"/>
    </source>
</evidence>
<protein>
    <recommendedName>
        <fullName evidence="3">Lipocalin-like domain-containing protein</fullName>
    </recommendedName>
</protein>